<evidence type="ECO:0000313" key="7">
    <source>
        <dbReference type="EMBL" id="HDI83655.1"/>
    </source>
</evidence>
<comment type="caution">
    <text evidence="7">The sequence shown here is derived from an EMBL/GenBank/DDBJ whole genome shotgun (WGS) entry which is preliminary data.</text>
</comment>
<dbReference type="PANTHER" id="PTHR30606">
    <property type="entry name" value="LIPID A BIOSYNTHESIS LAUROYL ACYLTRANSFERASE"/>
    <property type="match status" value="1"/>
</dbReference>
<sequence>MILPFLMLLGTQLHRLLPLPFLHRVADISGSIWYRLAGKRREIVRENLTGLGIDFDEQTVKKLFRNFVHIYVDLLNLPNLKSYMLDSFITGIGVENLQKAIDKRNGVILVSGHIGAWEIAGPYIASRGYRFFSVAESEGPGMEFFKFYLKYRELYGANILRLEDKNLTLKLLRVLKNGSVLTLIGDRDITGTGRFVEYNGRRIRVPVGPAFLSWRTGVPVCIGYMVRKGNGKYLGWISEPIYPEDFGGIKELLDYIATQLIERTIKTNPDFWFVFERVWKNEDTVC</sequence>
<organism evidence="7">
    <name type="scientific">candidate division WOR-3 bacterium</name>
    <dbReference type="NCBI Taxonomy" id="2052148"/>
    <lineage>
        <taxon>Bacteria</taxon>
        <taxon>Bacteria division WOR-3</taxon>
    </lineage>
</organism>
<proteinExistence type="predicted"/>
<keyword evidence="6" id="KW-0012">Acyltransferase</keyword>
<dbReference type="CDD" id="cd07984">
    <property type="entry name" value="LPLAT_LABLAT-like"/>
    <property type="match status" value="1"/>
</dbReference>
<dbReference type="GO" id="GO:0016746">
    <property type="term" value="F:acyltransferase activity"/>
    <property type="evidence" value="ECO:0007669"/>
    <property type="project" value="UniProtKB-KW"/>
</dbReference>
<evidence type="ECO:0000256" key="2">
    <source>
        <dbReference type="ARBA" id="ARBA00022475"/>
    </source>
</evidence>
<dbReference type="AlphaFoldDB" id="A0A7C0VDB0"/>
<keyword evidence="5" id="KW-0472">Membrane</keyword>
<protein>
    <recommendedName>
        <fullName evidence="8">Lipid A biosynthesis acyltransferase</fullName>
    </recommendedName>
</protein>
<evidence type="ECO:0000256" key="3">
    <source>
        <dbReference type="ARBA" id="ARBA00022519"/>
    </source>
</evidence>
<dbReference type="Proteomes" id="UP000885847">
    <property type="component" value="Unassembled WGS sequence"/>
</dbReference>
<comment type="subcellular location">
    <subcellularLocation>
        <location evidence="1">Cell inner membrane</location>
    </subcellularLocation>
</comment>
<gene>
    <name evidence="7" type="ORF">ENF18_07690</name>
</gene>
<dbReference type="InterPro" id="IPR004960">
    <property type="entry name" value="LipA_acyltrans"/>
</dbReference>
<evidence type="ECO:0000256" key="6">
    <source>
        <dbReference type="ARBA" id="ARBA00023315"/>
    </source>
</evidence>
<keyword evidence="3" id="KW-0997">Cell inner membrane</keyword>
<evidence type="ECO:0000256" key="5">
    <source>
        <dbReference type="ARBA" id="ARBA00023136"/>
    </source>
</evidence>
<accession>A0A7C0VDB0</accession>
<dbReference type="PANTHER" id="PTHR30606:SF10">
    <property type="entry name" value="PHOSPHATIDYLINOSITOL MANNOSIDE ACYLTRANSFERASE"/>
    <property type="match status" value="1"/>
</dbReference>
<keyword evidence="4" id="KW-0808">Transferase</keyword>
<dbReference type="EMBL" id="DQWE01000363">
    <property type="protein sequence ID" value="HDI83655.1"/>
    <property type="molecule type" value="Genomic_DNA"/>
</dbReference>
<keyword evidence="2" id="KW-1003">Cell membrane</keyword>
<evidence type="ECO:0000256" key="1">
    <source>
        <dbReference type="ARBA" id="ARBA00004533"/>
    </source>
</evidence>
<evidence type="ECO:0008006" key="8">
    <source>
        <dbReference type="Google" id="ProtNLM"/>
    </source>
</evidence>
<reference evidence="7" key="1">
    <citation type="journal article" date="2020" name="mSystems">
        <title>Genome- and Community-Level Interaction Insights into Carbon Utilization and Element Cycling Functions of Hydrothermarchaeota in Hydrothermal Sediment.</title>
        <authorList>
            <person name="Zhou Z."/>
            <person name="Liu Y."/>
            <person name="Xu W."/>
            <person name="Pan J."/>
            <person name="Luo Z.H."/>
            <person name="Li M."/>
        </authorList>
    </citation>
    <scope>NUCLEOTIDE SEQUENCE [LARGE SCALE GENOMIC DNA]</scope>
    <source>
        <strain evidence="7">HyVt-102</strain>
    </source>
</reference>
<dbReference type="GO" id="GO:0005886">
    <property type="term" value="C:plasma membrane"/>
    <property type="evidence" value="ECO:0007669"/>
    <property type="project" value="UniProtKB-SubCell"/>
</dbReference>
<dbReference type="GO" id="GO:0009247">
    <property type="term" value="P:glycolipid biosynthetic process"/>
    <property type="evidence" value="ECO:0007669"/>
    <property type="project" value="UniProtKB-ARBA"/>
</dbReference>
<dbReference type="Pfam" id="PF03279">
    <property type="entry name" value="Lip_A_acyltrans"/>
    <property type="match status" value="1"/>
</dbReference>
<name>A0A7C0VDB0_UNCW3</name>
<evidence type="ECO:0000256" key="4">
    <source>
        <dbReference type="ARBA" id="ARBA00022679"/>
    </source>
</evidence>